<reference evidence="1 2" key="1">
    <citation type="journal article" date="2019" name="mSystems">
        <title>Life at home and on the roam: Genomic adaptions reflect the dual lifestyle of an intracellular, facultative symbiont.</title>
        <authorList>
            <person name="Burgsdorf I."/>
        </authorList>
    </citation>
    <scope>NUCLEOTIDE SEQUENCE [LARGE SCALE GENOMIC DNA]</scope>
    <source>
        <strain evidence="1">277cV</strain>
    </source>
</reference>
<evidence type="ECO:0000313" key="1">
    <source>
        <dbReference type="EMBL" id="TGG93110.1"/>
    </source>
</evidence>
<protein>
    <submittedName>
        <fullName evidence="1">DUF1817 domain-containing protein</fullName>
    </submittedName>
</protein>
<accession>A0A524RP49</accession>
<sequence length="168" mass="18986">MAPRSIALPQSAIARLDLTPLQPLRSLSAAERFACDGQLHLGLDWPRDSDDPRELSEVPELRLWHLRADAACPWLPLLLERGSGQLVRYVAMLVLHRFTPSEGLQLHPNALELWLTQRLMLLDDWCRSNGLRGRRRMELLAAALGLDIDQSFWDLLDLHPGQSQADSA</sequence>
<dbReference type="Proteomes" id="UP000317990">
    <property type="component" value="Unassembled WGS sequence"/>
</dbReference>
<comment type="caution">
    <text evidence="1">The sequence shown here is derived from an EMBL/GenBank/DDBJ whole genome shotgun (WGS) entry which is preliminary data.</text>
</comment>
<dbReference type="PANTHER" id="PTHR35724">
    <property type="entry name" value="PROTEIN CHLORORESPIRATORY REDUCTION 6, CHLOROPLASTIC"/>
    <property type="match status" value="1"/>
</dbReference>
<evidence type="ECO:0000313" key="2">
    <source>
        <dbReference type="Proteomes" id="UP000317990"/>
    </source>
</evidence>
<dbReference type="PANTHER" id="PTHR35724:SF1">
    <property type="entry name" value="PROTEIN CHLORORESPIRATORY REDUCTION 6, CHLOROPLASTIC"/>
    <property type="match status" value="1"/>
</dbReference>
<dbReference type="EMBL" id="SRMO01000054">
    <property type="protein sequence ID" value="TGG93110.1"/>
    <property type="molecule type" value="Genomic_DNA"/>
</dbReference>
<dbReference type="AlphaFoldDB" id="A0A524RP49"/>
<gene>
    <name evidence="1" type="ORF">ERJ67_04645</name>
</gene>
<organism evidence="1 2">
    <name type="scientific">Aphanocapsa feldmannii 277cV</name>
    <dbReference type="NCBI Taxonomy" id="2507553"/>
    <lineage>
        <taxon>Bacteria</taxon>
        <taxon>Bacillati</taxon>
        <taxon>Cyanobacteriota</taxon>
        <taxon>Cyanophyceae</taxon>
        <taxon>Oscillatoriophycideae</taxon>
        <taxon>Chroococcales</taxon>
        <taxon>Microcystaceae</taxon>
        <taxon>Aphanocapsa</taxon>
    </lineage>
</organism>
<name>A0A524RP49_9CHRO</name>
<dbReference type="Pfam" id="PF08847">
    <property type="entry name" value="Crr6"/>
    <property type="match status" value="1"/>
</dbReference>
<dbReference type="InterPro" id="IPR014946">
    <property type="entry name" value="CRR6"/>
</dbReference>
<dbReference type="NCBIfam" id="NF038024">
    <property type="entry name" value="CRR6_slr1097"/>
    <property type="match status" value="1"/>
</dbReference>
<proteinExistence type="predicted"/>
<dbReference type="GO" id="GO:0010275">
    <property type="term" value="P:NAD(P)H dehydrogenase complex assembly"/>
    <property type="evidence" value="ECO:0007669"/>
    <property type="project" value="TreeGrafter"/>
</dbReference>